<evidence type="ECO:0000259" key="2">
    <source>
        <dbReference type="Pfam" id="PF08268"/>
    </source>
</evidence>
<dbReference type="Gene3D" id="1.20.1280.50">
    <property type="match status" value="1"/>
</dbReference>
<dbReference type="AlphaFoldDB" id="A0AAD8MZE6"/>
<gene>
    <name evidence="3" type="ORF">POM88_018947</name>
</gene>
<name>A0AAD8MZE6_9APIA</name>
<dbReference type="InterPro" id="IPR036047">
    <property type="entry name" value="F-box-like_dom_sf"/>
</dbReference>
<evidence type="ECO:0000259" key="1">
    <source>
        <dbReference type="Pfam" id="PF00646"/>
    </source>
</evidence>
<dbReference type="PANTHER" id="PTHR31672:SF13">
    <property type="entry name" value="F-BOX PROTEIN CPR30-LIKE"/>
    <property type="match status" value="1"/>
</dbReference>
<dbReference type="InterPro" id="IPR050796">
    <property type="entry name" value="SCF_F-box_component"/>
</dbReference>
<sequence>MSNFPTLMAKKHRKNMRCKRWFSGFFKAQLLNRKLLKSKSLKSLKRVNRKLKSSKRGTLNSIDTQLCCSYPISNKHQGINKMSICSQLCNNMPSIDNTHREKGKMKMTLFNDHFPILKKHRDMPENKSRRIDDLSEDLLAGILVRLPVKYILRCRCVKKSWYYLVKTPMFITLHLNQQKTIARGPNPKYLYFNTAYTRVLTVRFDDVQCPEYCKIKYPPGLPKGAWRRVSNGLICTATFLYYGRLVLDNNIYLWNPLVEKYKTLPDSPLPFGESETKWKALAFGFVPEINDYVVVHVVKPCLHLARGERDPHSVLIGVYSLKANSWKKLSQDNVSARDIRHEDAVFINGAAFWIGITLDYRKIILCYDTKTDMLREISLPKCVNHRPLFPVIHPFGQSSIAYFLWDCKDFRGRRSDYFEMWVLKYDSVDEISWEKKMSINPNEDIREMVFKDTRVEVLGVRNNGEPILARLFDLVSYNLDNNEANDFVDSWDSWTPYPYYERDFAPPFLICPFVESLALLNID</sequence>
<proteinExistence type="predicted"/>
<dbReference type="InterPro" id="IPR001810">
    <property type="entry name" value="F-box_dom"/>
</dbReference>
<organism evidence="3 4">
    <name type="scientific">Heracleum sosnowskyi</name>
    <dbReference type="NCBI Taxonomy" id="360622"/>
    <lineage>
        <taxon>Eukaryota</taxon>
        <taxon>Viridiplantae</taxon>
        <taxon>Streptophyta</taxon>
        <taxon>Embryophyta</taxon>
        <taxon>Tracheophyta</taxon>
        <taxon>Spermatophyta</taxon>
        <taxon>Magnoliopsida</taxon>
        <taxon>eudicotyledons</taxon>
        <taxon>Gunneridae</taxon>
        <taxon>Pentapetalae</taxon>
        <taxon>asterids</taxon>
        <taxon>campanulids</taxon>
        <taxon>Apiales</taxon>
        <taxon>Apiaceae</taxon>
        <taxon>Apioideae</taxon>
        <taxon>apioid superclade</taxon>
        <taxon>Tordylieae</taxon>
        <taxon>Tordyliinae</taxon>
        <taxon>Heracleum</taxon>
    </lineage>
</organism>
<dbReference type="InterPro" id="IPR013187">
    <property type="entry name" value="F-box-assoc_dom_typ3"/>
</dbReference>
<dbReference type="Proteomes" id="UP001237642">
    <property type="component" value="Unassembled WGS sequence"/>
</dbReference>
<keyword evidence="4" id="KW-1185">Reference proteome</keyword>
<dbReference type="EMBL" id="JAUIZM010000004">
    <property type="protein sequence ID" value="KAK1390769.1"/>
    <property type="molecule type" value="Genomic_DNA"/>
</dbReference>
<dbReference type="InterPro" id="IPR017451">
    <property type="entry name" value="F-box-assoc_interact_dom"/>
</dbReference>
<accession>A0AAD8MZE6</accession>
<dbReference type="Pfam" id="PF08268">
    <property type="entry name" value="FBA_3"/>
    <property type="match status" value="1"/>
</dbReference>
<evidence type="ECO:0000313" key="4">
    <source>
        <dbReference type="Proteomes" id="UP001237642"/>
    </source>
</evidence>
<dbReference type="Pfam" id="PF00646">
    <property type="entry name" value="F-box"/>
    <property type="match status" value="1"/>
</dbReference>
<dbReference type="PANTHER" id="PTHR31672">
    <property type="entry name" value="BNACNNG10540D PROTEIN"/>
    <property type="match status" value="1"/>
</dbReference>
<dbReference type="NCBIfam" id="TIGR01640">
    <property type="entry name" value="F_box_assoc_1"/>
    <property type="match status" value="1"/>
</dbReference>
<feature type="domain" description="F-box associated beta-propeller type 3" evidence="2">
    <location>
        <begin position="230"/>
        <end position="470"/>
    </location>
</feature>
<evidence type="ECO:0000313" key="3">
    <source>
        <dbReference type="EMBL" id="KAK1390769.1"/>
    </source>
</evidence>
<reference evidence="3" key="1">
    <citation type="submission" date="2023-02" db="EMBL/GenBank/DDBJ databases">
        <title>Genome of toxic invasive species Heracleum sosnowskyi carries increased number of genes despite the absence of recent whole-genome duplications.</title>
        <authorList>
            <person name="Schelkunov M."/>
            <person name="Shtratnikova V."/>
            <person name="Makarenko M."/>
            <person name="Klepikova A."/>
            <person name="Omelchenko D."/>
            <person name="Novikova G."/>
            <person name="Obukhova E."/>
            <person name="Bogdanov V."/>
            <person name="Penin A."/>
            <person name="Logacheva M."/>
        </authorList>
    </citation>
    <scope>NUCLEOTIDE SEQUENCE</scope>
    <source>
        <strain evidence="3">Hsosn_3</strain>
        <tissue evidence="3">Leaf</tissue>
    </source>
</reference>
<protein>
    <submittedName>
        <fullName evidence="3">F-box domain-containing protein</fullName>
    </submittedName>
</protein>
<reference evidence="3" key="2">
    <citation type="submission" date="2023-05" db="EMBL/GenBank/DDBJ databases">
        <authorList>
            <person name="Schelkunov M.I."/>
        </authorList>
    </citation>
    <scope>NUCLEOTIDE SEQUENCE</scope>
    <source>
        <strain evidence="3">Hsosn_3</strain>
        <tissue evidence="3">Leaf</tissue>
    </source>
</reference>
<comment type="caution">
    <text evidence="3">The sequence shown here is derived from an EMBL/GenBank/DDBJ whole genome shotgun (WGS) entry which is preliminary data.</text>
</comment>
<dbReference type="SUPFAM" id="SSF81383">
    <property type="entry name" value="F-box domain"/>
    <property type="match status" value="1"/>
</dbReference>
<feature type="domain" description="F-box" evidence="1">
    <location>
        <begin position="131"/>
        <end position="170"/>
    </location>
</feature>